<comment type="subcellular location">
    <subcellularLocation>
        <location evidence="2">Cell membrane</location>
        <topology evidence="2">Multi-pass membrane protein</topology>
    </subcellularLocation>
</comment>
<dbReference type="Pfam" id="PF07694">
    <property type="entry name" value="5TM-5TMR_LYT"/>
    <property type="match status" value="1"/>
</dbReference>
<evidence type="ECO:0000313" key="16">
    <source>
        <dbReference type="EMBL" id="MFC0270694.1"/>
    </source>
</evidence>
<feature type="transmembrane region" description="Helical" evidence="14">
    <location>
        <begin position="137"/>
        <end position="156"/>
    </location>
</feature>
<evidence type="ECO:0000256" key="2">
    <source>
        <dbReference type="ARBA" id="ARBA00004651"/>
    </source>
</evidence>
<accession>A0ABV6GAH8</accession>
<dbReference type="SUPFAM" id="SSF55874">
    <property type="entry name" value="ATPase domain of HSP90 chaperone/DNA topoisomerase II/histidine kinase"/>
    <property type="match status" value="1"/>
</dbReference>
<feature type="domain" description="Histidine kinase" evidence="15">
    <location>
        <begin position="208"/>
        <end position="415"/>
    </location>
</feature>
<keyword evidence="11 14" id="KW-1133">Transmembrane helix</keyword>
<gene>
    <name evidence="16" type="ORF">ACFFIX_04420</name>
</gene>
<dbReference type="PANTHER" id="PTHR43065">
    <property type="entry name" value="SENSOR HISTIDINE KINASE"/>
    <property type="match status" value="1"/>
</dbReference>
<comment type="catalytic activity">
    <reaction evidence="1">
        <text>ATP + protein L-histidine = ADP + protein N-phospho-L-histidine.</text>
        <dbReference type="EC" id="2.7.13.3"/>
    </reaction>
</comment>
<sequence length="417" mass="47354">MLSLIKPLIVNITILFSLTFNANLFLPFHRKAPLSLKQQMFFALIGSFGALLCMSYPIETLGDTNFDLRMISILIVTLYAGWLPGALVVMIVSLVRASLGGEFLHIGVIVTVAPYVIAVCFRPYFIKGNLKLLKGTIVVLTYFLFYIFILYTNINFLPFNFYVVYFLAFYCTYIAILLIIEQLMKTNKQFDEMVYMDKLTTIGQMAASIAHEIRNPITTVRGFIQFIQQDTKDEKLKRFSPLILEELDRTNKIITDYLKLAKPNQYELSKINIDKVLKDSIELMRPFGSYSNVTIEFHSEEMTYVKGDIQHLKQSLLNIIKNAIEAMEHGGVVKITKKVNAFNSTVTLKISDQGKGMTKEELNYLGLPFYTTKSKGTGLGSMITNRLILEMGGTIEYESKVDEGTIVTITLKLETEK</sequence>
<comment type="caution">
    <text evidence="16">The sequence shown here is derived from an EMBL/GenBank/DDBJ whole genome shotgun (WGS) entry which is preliminary data.</text>
</comment>
<dbReference type="PANTHER" id="PTHR43065:SF46">
    <property type="entry name" value="C4-DICARBOXYLATE TRANSPORT SENSOR PROTEIN DCTB"/>
    <property type="match status" value="1"/>
</dbReference>
<dbReference type="InterPro" id="IPR036097">
    <property type="entry name" value="HisK_dim/P_sf"/>
</dbReference>
<evidence type="ECO:0000256" key="4">
    <source>
        <dbReference type="ARBA" id="ARBA00022475"/>
    </source>
</evidence>
<keyword evidence="7 14" id="KW-0812">Transmembrane</keyword>
<evidence type="ECO:0000256" key="7">
    <source>
        <dbReference type="ARBA" id="ARBA00022692"/>
    </source>
</evidence>
<dbReference type="CDD" id="cd00082">
    <property type="entry name" value="HisKA"/>
    <property type="match status" value="1"/>
</dbReference>
<evidence type="ECO:0000256" key="9">
    <source>
        <dbReference type="ARBA" id="ARBA00022777"/>
    </source>
</evidence>
<evidence type="ECO:0000256" key="1">
    <source>
        <dbReference type="ARBA" id="ARBA00000085"/>
    </source>
</evidence>
<keyword evidence="10 16" id="KW-0067">ATP-binding</keyword>
<dbReference type="InterPro" id="IPR011620">
    <property type="entry name" value="Sig_transdc_His_kinase_LytS_TM"/>
</dbReference>
<evidence type="ECO:0000256" key="13">
    <source>
        <dbReference type="ARBA" id="ARBA00023136"/>
    </source>
</evidence>
<evidence type="ECO:0000256" key="3">
    <source>
        <dbReference type="ARBA" id="ARBA00012438"/>
    </source>
</evidence>
<dbReference type="EC" id="2.7.13.3" evidence="3"/>
<dbReference type="Gene3D" id="1.10.287.130">
    <property type="match status" value="1"/>
</dbReference>
<dbReference type="PROSITE" id="PS50109">
    <property type="entry name" value="HIS_KIN"/>
    <property type="match status" value="1"/>
</dbReference>
<feature type="transmembrane region" description="Helical" evidence="14">
    <location>
        <begin position="40"/>
        <end position="58"/>
    </location>
</feature>
<dbReference type="Pfam" id="PF00512">
    <property type="entry name" value="HisKA"/>
    <property type="match status" value="1"/>
</dbReference>
<dbReference type="GO" id="GO:0005524">
    <property type="term" value="F:ATP binding"/>
    <property type="evidence" value="ECO:0007669"/>
    <property type="project" value="UniProtKB-KW"/>
</dbReference>
<dbReference type="SUPFAM" id="SSF47384">
    <property type="entry name" value="Homodimeric domain of signal transducing histidine kinase"/>
    <property type="match status" value="1"/>
</dbReference>
<keyword evidence="13 14" id="KW-0472">Membrane</keyword>
<organism evidence="16 17">
    <name type="scientific">Metabacillus herbersteinensis</name>
    <dbReference type="NCBI Taxonomy" id="283816"/>
    <lineage>
        <taxon>Bacteria</taxon>
        <taxon>Bacillati</taxon>
        <taxon>Bacillota</taxon>
        <taxon>Bacilli</taxon>
        <taxon>Bacillales</taxon>
        <taxon>Bacillaceae</taxon>
        <taxon>Metabacillus</taxon>
    </lineage>
</organism>
<evidence type="ECO:0000256" key="11">
    <source>
        <dbReference type="ARBA" id="ARBA00022989"/>
    </source>
</evidence>
<evidence type="ECO:0000256" key="12">
    <source>
        <dbReference type="ARBA" id="ARBA00023012"/>
    </source>
</evidence>
<dbReference type="Gene3D" id="3.30.565.10">
    <property type="entry name" value="Histidine kinase-like ATPase, C-terminal domain"/>
    <property type="match status" value="1"/>
</dbReference>
<keyword evidence="8" id="KW-0547">Nucleotide-binding</keyword>
<dbReference type="InterPro" id="IPR004358">
    <property type="entry name" value="Sig_transdc_His_kin-like_C"/>
</dbReference>
<reference evidence="16 17" key="1">
    <citation type="submission" date="2024-09" db="EMBL/GenBank/DDBJ databases">
        <authorList>
            <person name="Sun Q."/>
            <person name="Mori K."/>
        </authorList>
    </citation>
    <scope>NUCLEOTIDE SEQUENCE [LARGE SCALE GENOMIC DNA]</scope>
    <source>
        <strain evidence="16 17">CCM 7228</strain>
    </source>
</reference>
<dbReference type="InterPro" id="IPR005467">
    <property type="entry name" value="His_kinase_dom"/>
</dbReference>
<evidence type="ECO:0000256" key="8">
    <source>
        <dbReference type="ARBA" id="ARBA00022741"/>
    </source>
</evidence>
<feature type="transmembrane region" description="Helical" evidence="14">
    <location>
        <begin position="162"/>
        <end position="180"/>
    </location>
</feature>
<keyword evidence="9" id="KW-0418">Kinase</keyword>
<evidence type="ECO:0000313" key="17">
    <source>
        <dbReference type="Proteomes" id="UP001589854"/>
    </source>
</evidence>
<dbReference type="SMART" id="SM00387">
    <property type="entry name" value="HATPase_c"/>
    <property type="match status" value="1"/>
</dbReference>
<feature type="transmembrane region" description="Helical" evidence="14">
    <location>
        <begin position="70"/>
        <end position="97"/>
    </location>
</feature>
<dbReference type="Pfam" id="PF02518">
    <property type="entry name" value="HATPase_c"/>
    <property type="match status" value="1"/>
</dbReference>
<keyword evidence="4" id="KW-1003">Cell membrane</keyword>
<evidence type="ECO:0000256" key="10">
    <source>
        <dbReference type="ARBA" id="ARBA00022840"/>
    </source>
</evidence>
<dbReference type="PRINTS" id="PR00344">
    <property type="entry name" value="BCTRLSENSOR"/>
</dbReference>
<name>A0ABV6GAH8_9BACI</name>
<dbReference type="EMBL" id="JBHLVO010000002">
    <property type="protein sequence ID" value="MFC0270694.1"/>
    <property type="molecule type" value="Genomic_DNA"/>
</dbReference>
<proteinExistence type="predicted"/>
<dbReference type="SMART" id="SM00388">
    <property type="entry name" value="HisKA"/>
    <property type="match status" value="1"/>
</dbReference>
<feature type="transmembrane region" description="Helical" evidence="14">
    <location>
        <begin position="103"/>
        <end position="125"/>
    </location>
</feature>
<dbReference type="InterPro" id="IPR003594">
    <property type="entry name" value="HATPase_dom"/>
</dbReference>
<dbReference type="Proteomes" id="UP001589854">
    <property type="component" value="Unassembled WGS sequence"/>
</dbReference>
<dbReference type="InterPro" id="IPR036890">
    <property type="entry name" value="HATPase_C_sf"/>
</dbReference>
<evidence type="ECO:0000259" key="15">
    <source>
        <dbReference type="PROSITE" id="PS50109"/>
    </source>
</evidence>
<keyword evidence="12" id="KW-0902">Two-component regulatory system</keyword>
<dbReference type="InterPro" id="IPR003661">
    <property type="entry name" value="HisK_dim/P_dom"/>
</dbReference>
<evidence type="ECO:0000256" key="6">
    <source>
        <dbReference type="ARBA" id="ARBA00022679"/>
    </source>
</evidence>
<keyword evidence="6" id="KW-0808">Transferase</keyword>
<evidence type="ECO:0000256" key="14">
    <source>
        <dbReference type="SAM" id="Phobius"/>
    </source>
</evidence>
<dbReference type="RefSeq" id="WP_378930920.1">
    <property type="nucleotide sequence ID" value="NZ_JBHLVO010000002.1"/>
</dbReference>
<feature type="transmembrane region" description="Helical" evidence="14">
    <location>
        <begin position="7"/>
        <end position="28"/>
    </location>
</feature>
<keyword evidence="5" id="KW-0597">Phosphoprotein</keyword>
<keyword evidence="17" id="KW-1185">Reference proteome</keyword>
<protein>
    <recommendedName>
        <fullName evidence="3">histidine kinase</fullName>
        <ecNumber evidence="3">2.7.13.3</ecNumber>
    </recommendedName>
</protein>
<evidence type="ECO:0000256" key="5">
    <source>
        <dbReference type="ARBA" id="ARBA00022553"/>
    </source>
</evidence>